<gene>
    <name evidence="2" type="ORF">SEMRO_268_G103760.1</name>
</gene>
<dbReference type="OrthoDB" id="2139365at2759"/>
<dbReference type="Pfam" id="PF13508">
    <property type="entry name" value="Acetyltransf_7"/>
    <property type="match status" value="1"/>
</dbReference>
<dbReference type="PROSITE" id="PS51186">
    <property type="entry name" value="GNAT"/>
    <property type="match status" value="1"/>
</dbReference>
<name>A0A9N8HBP4_9STRA</name>
<dbReference type="AlphaFoldDB" id="A0A9N8HBP4"/>
<proteinExistence type="predicted"/>
<evidence type="ECO:0000259" key="1">
    <source>
        <dbReference type="PROSITE" id="PS51186"/>
    </source>
</evidence>
<dbReference type="SUPFAM" id="SSF55729">
    <property type="entry name" value="Acyl-CoA N-acyltransferases (Nat)"/>
    <property type="match status" value="1"/>
</dbReference>
<dbReference type="InterPro" id="IPR016181">
    <property type="entry name" value="Acyl_CoA_acyltransferase"/>
</dbReference>
<evidence type="ECO:0000313" key="3">
    <source>
        <dbReference type="Proteomes" id="UP001153069"/>
    </source>
</evidence>
<protein>
    <submittedName>
        <fullName evidence="2">Acetyltransferase (GNAT) family</fullName>
    </submittedName>
</protein>
<sequence>MSSSDLKIRNVEKSDIEHLKTVIDTSDLFPSEMLDEMIAGYFKGEESCIWLTGDDSEKPRAVAYCAPEKMTEGTWNLYLIAVHDSLQGTGIGTKIIEHLEEKLVSEKEARILLVETSGSSEFEKTRKFYENRGFVEEARIREYYQAGEDKIVFWKKLNKPADTTTNESN</sequence>
<dbReference type="GO" id="GO:0016747">
    <property type="term" value="F:acyltransferase activity, transferring groups other than amino-acyl groups"/>
    <property type="evidence" value="ECO:0007669"/>
    <property type="project" value="InterPro"/>
</dbReference>
<comment type="caution">
    <text evidence="2">The sequence shown here is derived from an EMBL/GenBank/DDBJ whole genome shotgun (WGS) entry which is preliminary data.</text>
</comment>
<dbReference type="CDD" id="cd04301">
    <property type="entry name" value="NAT_SF"/>
    <property type="match status" value="1"/>
</dbReference>
<dbReference type="EMBL" id="CAICTM010000267">
    <property type="protein sequence ID" value="CAB9506485.1"/>
    <property type="molecule type" value="Genomic_DNA"/>
</dbReference>
<reference evidence="2" key="1">
    <citation type="submission" date="2020-06" db="EMBL/GenBank/DDBJ databases">
        <authorList>
            <consortium name="Plant Systems Biology data submission"/>
        </authorList>
    </citation>
    <scope>NUCLEOTIDE SEQUENCE</scope>
    <source>
        <strain evidence="2">D6</strain>
    </source>
</reference>
<dbReference type="InterPro" id="IPR000182">
    <property type="entry name" value="GNAT_dom"/>
</dbReference>
<dbReference type="Gene3D" id="3.40.630.30">
    <property type="match status" value="1"/>
</dbReference>
<accession>A0A9N8HBP4</accession>
<feature type="domain" description="N-acetyltransferase" evidence="1">
    <location>
        <begin position="6"/>
        <end position="158"/>
    </location>
</feature>
<dbReference type="Proteomes" id="UP001153069">
    <property type="component" value="Unassembled WGS sequence"/>
</dbReference>
<organism evidence="2 3">
    <name type="scientific">Seminavis robusta</name>
    <dbReference type="NCBI Taxonomy" id="568900"/>
    <lineage>
        <taxon>Eukaryota</taxon>
        <taxon>Sar</taxon>
        <taxon>Stramenopiles</taxon>
        <taxon>Ochrophyta</taxon>
        <taxon>Bacillariophyta</taxon>
        <taxon>Bacillariophyceae</taxon>
        <taxon>Bacillariophycidae</taxon>
        <taxon>Naviculales</taxon>
        <taxon>Naviculaceae</taxon>
        <taxon>Seminavis</taxon>
    </lineage>
</organism>
<keyword evidence="3" id="KW-1185">Reference proteome</keyword>
<evidence type="ECO:0000313" key="2">
    <source>
        <dbReference type="EMBL" id="CAB9506485.1"/>
    </source>
</evidence>